<dbReference type="GO" id="GO:0008882">
    <property type="term" value="F:[glutamate-ammonia-ligase] adenylyltransferase activity"/>
    <property type="evidence" value="ECO:0007669"/>
    <property type="project" value="UniProtKB-EC"/>
</dbReference>
<dbReference type="InterPro" id="IPR005190">
    <property type="entry name" value="GlnE_rpt_dom"/>
</dbReference>
<keyword evidence="10" id="KW-0436">Ligase</keyword>
<feature type="region of interest" description="Disordered" evidence="7">
    <location>
        <begin position="1066"/>
        <end position="1088"/>
    </location>
</feature>
<evidence type="ECO:0000256" key="5">
    <source>
        <dbReference type="ARBA" id="ARBA00022842"/>
    </source>
</evidence>
<dbReference type="Pfam" id="PF08335">
    <property type="entry name" value="GlnD_UR_UTase"/>
    <property type="match status" value="2"/>
</dbReference>
<dbReference type="SUPFAM" id="SSF81593">
    <property type="entry name" value="Nucleotidyltransferase substrate binding subunit/domain"/>
    <property type="match status" value="2"/>
</dbReference>
<dbReference type="EC" id="2.7.7.42" evidence="10"/>
<dbReference type="EMBL" id="CP012670">
    <property type="protein sequence ID" value="AUX21153.1"/>
    <property type="molecule type" value="Genomic_DNA"/>
</dbReference>
<keyword evidence="2 10" id="KW-0548">Nucleotidyltransferase</keyword>
<evidence type="ECO:0000313" key="11">
    <source>
        <dbReference type="Proteomes" id="UP000295781"/>
    </source>
</evidence>
<name>A0A4P2PXE4_SORCE</name>
<keyword evidence="1 10" id="KW-0808">Transferase</keyword>
<reference evidence="10 11" key="1">
    <citation type="submission" date="2015-09" db="EMBL/GenBank/DDBJ databases">
        <title>Sorangium comparison.</title>
        <authorList>
            <person name="Zaburannyi N."/>
            <person name="Bunk B."/>
            <person name="Overmann J."/>
            <person name="Mueller R."/>
        </authorList>
    </citation>
    <scope>NUCLEOTIDE SEQUENCE [LARGE SCALE GENOMIC DNA]</scope>
    <source>
        <strain evidence="10 11">So ceGT47</strain>
    </source>
</reference>
<evidence type="ECO:0000313" key="10">
    <source>
        <dbReference type="EMBL" id="AUX21153.1"/>
    </source>
</evidence>
<dbReference type="PANTHER" id="PTHR30621:SF0">
    <property type="entry name" value="BIFUNCTIONAL GLUTAMINE SYNTHETASE ADENYLYLTRANSFERASE_ADENYLYL-REMOVING ENZYME"/>
    <property type="match status" value="1"/>
</dbReference>
<dbReference type="InterPro" id="IPR023057">
    <property type="entry name" value="GlnE"/>
</dbReference>
<feature type="domain" description="PII-uridylyltransferase/Glutamine-synthetase adenylyltransferase" evidence="9">
    <location>
        <begin position="925"/>
        <end position="1060"/>
    </location>
</feature>
<evidence type="ECO:0000256" key="3">
    <source>
        <dbReference type="ARBA" id="ARBA00022741"/>
    </source>
</evidence>
<dbReference type="SUPFAM" id="SSF81301">
    <property type="entry name" value="Nucleotidyltransferase"/>
    <property type="match status" value="2"/>
</dbReference>
<dbReference type="GO" id="GO:0005829">
    <property type="term" value="C:cytosol"/>
    <property type="evidence" value="ECO:0007669"/>
    <property type="project" value="TreeGrafter"/>
</dbReference>
<feature type="domain" description="Glutamate-ammonia ligase adenylyltransferase repeated" evidence="8">
    <location>
        <begin position="633"/>
        <end position="844"/>
    </location>
</feature>
<evidence type="ECO:0000256" key="1">
    <source>
        <dbReference type="ARBA" id="ARBA00022679"/>
    </source>
</evidence>
<protein>
    <submittedName>
        <fullName evidence="10">Glutamate--ammonia-ligase adenylyltransferase</fullName>
        <ecNumber evidence="10">2.7.7.42</ecNumber>
    </submittedName>
</protein>
<gene>
    <name evidence="10" type="ORF">SOCEGT47_016320</name>
</gene>
<dbReference type="GO" id="GO:0000820">
    <property type="term" value="P:regulation of glutamine family amino acid metabolic process"/>
    <property type="evidence" value="ECO:0007669"/>
    <property type="project" value="TreeGrafter"/>
</dbReference>
<evidence type="ECO:0000256" key="6">
    <source>
        <dbReference type="ARBA" id="ARBA00023268"/>
    </source>
</evidence>
<dbReference type="Gene3D" id="1.20.120.330">
    <property type="entry name" value="Nucleotidyltransferases domain 2"/>
    <property type="match status" value="2"/>
</dbReference>
<proteinExistence type="predicted"/>
<feature type="domain" description="Glutamate-ammonia ligase adenylyltransferase repeated" evidence="8">
    <location>
        <begin position="44"/>
        <end position="292"/>
    </location>
</feature>
<feature type="domain" description="PII-uridylyltransferase/Glutamine-synthetase adenylyltransferase" evidence="9">
    <location>
        <begin position="325"/>
        <end position="445"/>
    </location>
</feature>
<dbReference type="GO" id="GO:0016874">
    <property type="term" value="F:ligase activity"/>
    <property type="evidence" value="ECO:0007669"/>
    <property type="project" value="UniProtKB-KW"/>
</dbReference>
<keyword evidence="5" id="KW-0460">Magnesium</keyword>
<evidence type="ECO:0000256" key="4">
    <source>
        <dbReference type="ARBA" id="ARBA00022840"/>
    </source>
</evidence>
<dbReference type="Gene3D" id="3.30.460.10">
    <property type="entry name" value="Beta Polymerase, domain 2"/>
    <property type="match status" value="2"/>
</dbReference>
<dbReference type="PANTHER" id="PTHR30621">
    <property type="entry name" value="GLUTAMINE SYNTHETASE ADENYLYLTRANSFERASE"/>
    <property type="match status" value="1"/>
</dbReference>
<dbReference type="InterPro" id="IPR043519">
    <property type="entry name" value="NT_sf"/>
</dbReference>
<dbReference type="Proteomes" id="UP000295781">
    <property type="component" value="Chromosome"/>
</dbReference>
<dbReference type="Pfam" id="PF03710">
    <property type="entry name" value="GlnE"/>
    <property type="match status" value="2"/>
</dbReference>
<sequence length="1088" mass="117399">MQPVSRLLEIARAIDEQRVKDRAARLSPRLPPGSMAFAVAALLTAAYPAIGAIIEANPEIAERLAAEGHLTARDRATYLSRIHARVGDVSDSARVRRELRRVARDERIRIALRELLPPSVGGADIDVTARELTALAEATIEVALAEAVAAVTARFGEPRTAAGARSKFVVLGMGKLGGEELNAGSDVDLIYLYDTDEGHVGPSSDRAASITLHDFWARVARRLTSTLEEVTEDGFVWRVDLRLRPEGRSGPLVNSLAAAERYYEAFGRLWERAALLRARAIAGDLDFGAEALGVLGPFVWRRQVDPQIAVDMIELVERARTELSHDASRDLKLGPGGIREAEFFVQSLQLVWGGREPRARAQGMLDGLRRLRTLGYVTDREGRELVEGYLALRRAEHAVQSATGLQTHLLPDGELELERLARTLRFKDAAAFLADTERRRGRIKARLMSLLPKGSARPSRWIEVMAALDRGDRDAFAEALGKHAVLVLGSPGAEPEAAAAGAPAAAGAEADELTADELTADELTADELTADELTVDELASPGGAPPEQAARATLTARFRDVADDLFELSRHPDGLLGARSREASSTLAETLLAAVVDAADPEQAARFLRRCFSRIKHSAVYAHMLGDDPRALRRLVEALGSSAFIGDAMVRYPELVDVVLFARGAPGPGLIRHTIEESLSEASPDDDPEEALMAALRRAKARVTIEVGLGDLGGEVGTREATLALSDLADASLEAATRFALGTPPGEPVRGLAVIAMGKLGGREIGYGSDLDVFFLFDPACAPSDERGPVSDPGTYYARRARQIIRLISMSHAAGPGYELDTRLRPSGSQGLLVTSLDAFARYHGIRRAGEPAAASTEPEPPSGPRPARAAVWERLALIRARAAAGDPALGAEAIAIAHDAAYLQADDFDRIAEEIHRLRLRMEHELSHERRGRRDFKLGRGGLADIEFAVQLLQMRHGADPRVRTTETLAAIDALASAGYLSAQHAEIFRDGHAFLRKLEQRIRIVHADASQLLEENAPGVPLLARRMGIRGRTAAEAARELLARYGEITRRVRRAYDAIVARGAREADRAASGAPGGEGSSPGEAR</sequence>
<organism evidence="10 11">
    <name type="scientific">Sorangium cellulosum</name>
    <name type="common">Polyangium cellulosum</name>
    <dbReference type="NCBI Taxonomy" id="56"/>
    <lineage>
        <taxon>Bacteria</taxon>
        <taxon>Pseudomonadati</taxon>
        <taxon>Myxococcota</taxon>
        <taxon>Polyangia</taxon>
        <taxon>Polyangiales</taxon>
        <taxon>Polyangiaceae</taxon>
        <taxon>Sorangium</taxon>
    </lineage>
</organism>
<dbReference type="CDD" id="cd05401">
    <property type="entry name" value="NT_GlnE_GlnD_like"/>
    <property type="match status" value="2"/>
</dbReference>
<dbReference type="AlphaFoldDB" id="A0A4P2PXE4"/>
<evidence type="ECO:0000256" key="7">
    <source>
        <dbReference type="SAM" id="MobiDB-lite"/>
    </source>
</evidence>
<keyword evidence="3" id="KW-0547">Nucleotide-binding</keyword>
<evidence type="ECO:0000259" key="8">
    <source>
        <dbReference type="Pfam" id="PF03710"/>
    </source>
</evidence>
<keyword evidence="6" id="KW-0511">Multifunctional enzyme</keyword>
<dbReference type="RefSeq" id="WP_242515994.1">
    <property type="nucleotide sequence ID" value="NZ_CP012670.1"/>
</dbReference>
<keyword evidence="4" id="KW-0067">ATP-binding</keyword>
<dbReference type="GO" id="GO:0005524">
    <property type="term" value="F:ATP binding"/>
    <property type="evidence" value="ECO:0007669"/>
    <property type="project" value="UniProtKB-KW"/>
</dbReference>
<accession>A0A4P2PXE4</accession>
<evidence type="ECO:0000256" key="2">
    <source>
        <dbReference type="ARBA" id="ARBA00022695"/>
    </source>
</evidence>
<evidence type="ECO:0000259" key="9">
    <source>
        <dbReference type="Pfam" id="PF08335"/>
    </source>
</evidence>
<dbReference type="InterPro" id="IPR013546">
    <property type="entry name" value="PII_UdlTrfase/GS_AdlTrfase"/>
</dbReference>